<reference evidence="2" key="1">
    <citation type="submission" date="2021-05" db="EMBL/GenBank/DDBJ databases">
        <authorList>
            <person name="Alioto T."/>
            <person name="Alioto T."/>
            <person name="Gomez Garrido J."/>
        </authorList>
    </citation>
    <scope>NUCLEOTIDE SEQUENCE</scope>
</reference>
<sequence length="122" mass="13367">MENLSKMRSTPPNYSPQPLLDSTMLPTQLDHPLCLAKLQLWETTEDTTASPLPLQSLPSEALTAPDLLLETLTAPDLLLEALTAPDLLSETDSVDSAPLTETEDWAMARPTWDLPQLSVTDL</sequence>
<proteinExistence type="predicted"/>
<name>A0A8D8YQN4_9HEMI</name>
<evidence type="ECO:0000256" key="1">
    <source>
        <dbReference type="SAM" id="MobiDB-lite"/>
    </source>
</evidence>
<organism evidence="2">
    <name type="scientific">Cacopsylla melanoneura</name>
    <dbReference type="NCBI Taxonomy" id="428564"/>
    <lineage>
        <taxon>Eukaryota</taxon>
        <taxon>Metazoa</taxon>
        <taxon>Ecdysozoa</taxon>
        <taxon>Arthropoda</taxon>
        <taxon>Hexapoda</taxon>
        <taxon>Insecta</taxon>
        <taxon>Pterygota</taxon>
        <taxon>Neoptera</taxon>
        <taxon>Paraneoptera</taxon>
        <taxon>Hemiptera</taxon>
        <taxon>Sternorrhyncha</taxon>
        <taxon>Psylloidea</taxon>
        <taxon>Psyllidae</taxon>
        <taxon>Psyllinae</taxon>
        <taxon>Cacopsylla</taxon>
    </lineage>
</organism>
<accession>A0A8D8YQN4</accession>
<protein>
    <submittedName>
        <fullName evidence="2">Uncharacterized protein</fullName>
    </submittedName>
</protein>
<dbReference type="EMBL" id="HBUF01388457">
    <property type="protein sequence ID" value="CAG6732969.1"/>
    <property type="molecule type" value="Transcribed_RNA"/>
</dbReference>
<feature type="region of interest" description="Disordered" evidence="1">
    <location>
        <begin position="1"/>
        <end position="23"/>
    </location>
</feature>
<feature type="compositionally biased region" description="Polar residues" evidence="1">
    <location>
        <begin position="1"/>
        <end position="12"/>
    </location>
</feature>
<dbReference type="AlphaFoldDB" id="A0A8D8YQN4"/>
<evidence type="ECO:0000313" key="2">
    <source>
        <dbReference type="EMBL" id="CAG6732969.1"/>
    </source>
</evidence>